<evidence type="ECO:0008006" key="4">
    <source>
        <dbReference type="Google" id="ProtNLM"/>
    </source>
</evidence>
<dbReference type="GO" id="GO:0017128">
    <property type="term" value="F:phospholipid scramblase activity"/>
    <property type="evidence" value="ECO:0007669"/>
    <property type="project" value="InterPro"/>
</dbReference>
<dbReference type="OrthoDB" id="191150at2759"/>
<protein>
    <recommendedName>
        <fullName evidence="4">Phospholipid scramblase</fullName>
    </recommendedName>
</protein>
<organism evidence="2 3">
    <name type="scientific">Mikania micrantha</name>
    <name type="common">bitter vine</name>
    <dbReference type="NCBI Taxonomy" id="192012"/>
    <lineage>
        <taxon>Eukaryota</taxon>
        <taxon>Viridiplantae</taxon>
        <taxon>Streptophyta</taxon>
        <taxon>Embryophyta</taxon>
        <taxon>Tracheophyta</taxon>
        <taxon>Spermatophyta</taxon>
        <taxon>Magnoliopsida</taxon>
        <taxon>eudicotyledons</taxon>
        <taxon>Gunneridae</taxon>
        <taxon>Pentapetalae</taxon>
        <taxon>asterids</taxon>
        <taxon>campanulids</taxon>
        <taxon>Asterales</taxon>
        <taxon>Asteraceae</taxon>
        <taxon>Asteroideae</taxon>
        <taxon>Heliantheae alliance</taxon>
        <taxon>Eupatorieae</taxon>
        <taxon>Mikania</taxon>
    </lineage>
</organism>
<evidence type="ECO:0000256" key="1">
    <source>
        <dbReference type="ARBA" id="ARBA00005350"/>
    </source>
</evidence>
<name>A0A5N6LVF6_9ASTR</name>
<sequence>MVVKSCDNVDEAVASQEIDQSSHEISQTLLCDLIDALVKAEFEIDPKKKVEMDENQKKNIHLQEGVVNKEGGAIPEMVEQPISQIRPTLMCDLIVQDLFQQENIKEGDDNKGVANSELVQPSQEISPMFNPTHTSVHSITRPVHQAFKPSRGFAICFRVPTGDWRVATDRRVSGSQRVSRLPVFIRSLNTGSSPNHTQMKKQQNDGLYTYKILLCKKFGLVKGVIAESLVSERKLHWRSYRLCGFGANLCSKNSPANLYRKFERVVHTGPEFSRDFLVQLWVADGLHGSSVTRNGHYDHRQGATQSLEYASPEEALIAPLLSRSNLIITRDIEWANLTLGFEQENRYAIVDVSNPQVPAGFIREESNVIARQLLRKRRPFVATITDAYGNELFKVRRPFWWITSSIYAEVGGKEIGVVHRRWHLWKRIYDLYLGNEQFAVVDNWDFWFWTFTLKGINGEVLAEINRDWRGFGFKVFTDAGQYVIRFGSASGMPVELSKKVEEFDVARPLTLLERAVTVALAVSLDNDYFSRHGGWGEPFFVAAE</sequence>
<dbReference type="PANTHER" id="PTHR23248:SF9">
    <property type="entry name" value="PHOSPHOLIPID SCRAMBLASE"/>
    <property type="match status" value="1"/>
</dbReference>
<dbReference type="GO" id="GO:0005886">
    <property type="term" value="C:plasma membrane"/>
    <property type="evidence" value="ECO:0007669"/>
    <property type="project" value="TreeGrafter"/>
</dbReference>
<comment type="similarity">
    <text evidence="1">Belongs to the phospholipid scramblase family.</text>
</comment>
<dbReference type="SUPFAM" id="SSF54518">
    <property type="entry name" value="Tubby C-terminal domain-like"/>
    <property type="match status" value="1"/>
</dbReference>
<proteinExistence type="inferred from homology"/>
<comment type="caution">
    <text evidence="2">The sequence shown here is derived from an EMBL/GenBank/DDBJ whole genome shotgun (WGS) entry which is preliminary data.</text>
</comment>
<keyword evidence="3" id="KW-1185">Reference proteome</keyword>
<evidence type="ECO:0000313" key="2">
    <source>
        <dbReference type="EMBL" id="KAD2805594.1"/>
    </source>
</evidence>
<dbReference type="Pfam" id="PF03803">
    <property type="entry name" value="Scramblase"/>
    <property type="match status" value="1"/>
</dbReference>
<dbReference type="PANTHER" id="PTHR23248">
    <property type="entry name" value="PHOSPHOLIPID SCRAMBLASE-RELATED"/>
    <property type="match status" value="1"/>
</dbReference>
<dbReference type="EMBL" id="SZYD01000018">
    <property type="protein sequence ID" value="KAD2805594.1"/>
    <property type="molecule type" value="Genomic_DNA"/>
</dbReference>
<accession>A0A5N6LVF6</accession>
<dbReference type="InterPro" id="IPR005552">
    <property type="entry name" value="Scramblase"/>
</dbReference>
<dbReference type="InterPro" id="IPR025659">
    <property type="entry name" value="Tubby-like_C"/>
</dbReference>
<dbReference type="AlphaFoldDB" id="A0A5N6LVF6"/>
<evidence type="ECO:0000313" key="3">
    <source>
        <dbReference type="Proteomes" id="UP000326396"/>
    </source>
</evidence>
<gene>
    <name evidence="2" type="ORF">E3N88_38971</name>
</gene>
<dbReference type="Proteomes" id="UP000326396">
    <property type="component" value="Linkage Group LG8"/>
</dbReference>
<reference evidence="2 3" key="1">
    <citation type="submission" date="2019-05" db="EMBL/GenBank/DDBJ databases">
        <title>Mikania micrantha, genome provides insights into the molecular mechanism of rapid growth.</title>
        <authorList>
            <person name="Liu B."/>
        </authorList>
    </citation>
    <scope>NUCLEOTIDE SEQUENCE [LARGE SCALE GENOMIC DNA]</scope>
    <source>
        <strain evidence="2">NLD-2019</strain>
        <tissue evidence="2">Leaf</tissue>
    </source>
</reference>